<proteinExistence type="predicted"/>
<protein>
    <submittedName>
        <fullName evidence="1">Uncharacterized protein</fullName>
    </submittedName>
</protein>
<evidence type="ECO:0000313" key="1">
    <source>
        <dbReference type="EMBL" id="MPM72206.1"/>
    </source>
</evidence>
<name>A0A645C314_9ZZZZ</name>
<gene>
    <name evidence="1" type="ORF">SDC9_119179</name>
</gene>
<accession>A0A645C314</accession>
<sequence length="372" mass="39474">MLEQHVKVAVVPSGGMGGPCALDAAGHGITANATGLVVDPAKTLVLDAGTFGRRAKIGRVAIAVCLAHGVTASGQGHGFLVVHGHAGEGHTHVPGGLERIRLAIDPFRVHIDQAHHHRGQRVLEVAFARIARSLTTAGCQPFLFRTPVDVLLGVPDVFAAKAKAKRLEAHRLIRHVAGEDDQVGPADLVAVLLLDRPQQATGLVEVAVVRPRVQRGKTLVAGTTTTTTVGHAIGPGRVPGHADHQAAIVAPVGRPPRLAVGHQGLEVGLQRLHVEFLEFFAVVEARTHRIGLGVVLVQDVQVQCVWPPGHHRVAACRIAAVHHRALARGVVFAHIDLLMYRSIGPRWLMTSTTRHLPAHALSGGCFRGYRVA</sequence>
<dbReference type="EMBL" id="VSSQ01024601">
    <property type="protein sequence ID" value="MPM72206.1"/>
    <property type="molecule type" value="Genomic_DNA"/>
</dbReference>
<dbReference type="AlphaFoldDB" id="A0A645C314"/>
<comment type="caution">
    <text evidence="1">The sequence shown here is derived from an EMBL/GenBank/DDBJ whole genome shotgun (WGS) entry which is preliminary data.</text>
</comment>
<organism evidence="1">
    <name type="scientific">bioreactor metagenome</name>
    <dbReference type="NCBI Taxonomy" id="1076179"/>
    <lineage>
        <taxon>unclassified sequences</taxon>
        <taxon>metagenomes</taxon>
        <taxon>ecological metagenomes</taxon>
    </lineage>
</organism>
<reference evidence="1" key="1">
    <citation type="submission" date="2019-08" db="EMBL/GenBank/DDBJ databases">
        <authorList>
            <person name="Kucharzyk K."/>
            <person name="Murdoch R.W."/>
            <person name="Higgins S."/>
            <person name="Loffler F."/>
        </authorList>
    </citation>
    <scope>NUCLEOTIDE SEQUENCE</scope>
</reference>